<evidence type="ECO:0000256" key="5">
    <source>
        <dbReference type="ARBA" id="ARBA00023136"/>
    </source>
</evidence>
<name>A0A0C3EB85_9AGAM</name>
<evidence type="ECO:0000256" key="6">
    <source>
        <dbReference type="ARBA" id="ARBA00023242"/>
    </source>
</evidence>
<dbReference type="EMBL" id="KN822023">
    <property type="protein sequence ID" value="KIM65216.1"/>
    <property type="molecule type" value="Genomic_DNA"/>
</dbReference>
<dbReference type="InterPro" id="IPR018996">
    <property type="entry name" value="Man1/Src1-like_C"/>
</dbReference>
<dbReference type="GO" id="GO:0071763">
    <property type="term" value="P:nuclear membrane organization"/>
    <property type="evidence" value="ECO:0007669"/>
    <property type="project" value="TreeGrafter"/>
</dbReference>
<dbReference type="GO" id="GO:0003682">
    <property type="term" value="F:chromatin binding"/>
    <property type="evidence" value="ECO:0007669"/>
    <property type="project" value="InterPro"/>
</dbReference>
<keyword evidence="3" id="KW-0812">Transmembrane</keyword>
<evidence type="ECO:0000313" key="11">
    <source>
        <dbReference type="Proteomes" id="UP000053989"/>
    </source>
</evidence>
<reference evidence="11" key="2">
    <citation type="submission" date="2015-01" db="EMBL/GenBank/DDBJ databases">
        <title>Evolutionary Origins and Diversification of the Mycorrhizal Mutualists.</title>
        <authorList>
            <consortium name="DOE Joint Genome Institute"/>
            <consortium name="Mycorrhizal Genomics Consortium"/>
            <person name="Kohler A."/>
            <person name="Kuo A."/>
            <person name="Nagy L.G."/>
            <person name="Floudas D."/>
            <person name="Copeland A."/>
            <person name="Barry K.W."/>
            <person name="Cichocki N."/>
            <person name="Veneault-Fourrey C."/>
            <person name="LaButti K."/>
            <person name="Lindquist E.A."/>
            <person name="Lipzen A."/>
            <person name="Lundell T."/>
            <person name="Morin E."/>
            <person name="Murat C."/>
            <person name="Riley R."/>
            <person name="Ohm R."/>
            <person name="Sun H."/>
            <person name="Tunlid A."/>
            <person name="Henrissat B."/>
            <person name="Grigoriev I.V."/>
            <person name="Hibbett D.S."/>
            <person name="Martin F."/>
        </authorList>
    </citation>
    <scope>NUCLEOTIDE SEQUENCE [LARGE SCALE GENOMIC DNA]</scope>
    <source>
        <strain evidence="11">Foug A</strain>
    </source>
</reference>
<evidence type="ECO:0000256" key="3">
    <source>
        <dbReference type="ARBA" id="ARBA00022692"/>
    </source>
</evidence>
<evidence type="ECO:0000256" key="4">
    <source>
        <dbReference type="ARBA" id="ARBA00022989"/>
    </source>
</evidence>
<gene>
    <name evidence="10" type="ORF">SCLCIDRAFT_22757</name>
</gene>
<dbReference type="GO" id="GO:0005783">
    <property type="term" value="C:endoplasmic reticulum"/>
    <property type="evidence" value="ECO:0007669"/>
    <property type="project" value="TreeGrafter"/>
</dbReference>
<dbReference type="OrthoDB" id="5376590at2759"/>
<evidence type="ECO:0000256" key="7">
    <source>
        <dbReference type="SAM" id="MobiDB-lite"/>
    </source>
</evidence>
<feature type="region of interest" description="Disordered" evidence="7">
    <location>
        <begin position="67"/>
        <end position="248"/>
    </location>
</feature>
<dbReference type="GO" id="GO:0034399">
    <property type="term" value="C:nuclear periphery"/>
    <property type="evidence" value="ECO:0007669"/>
    <property type="project" value="TreeGrafter"/>
</dbReference>
<dbReference type="InParanoid" id="A0A0C3EB85"/>
<feature type="compositionally biased region" description="Basic residues" evidence="7">
    <location>
        <begin position="213"/>
        <end position="226"/>
    </location>
</feature>
<sequence length="781" mass="85581">MSGLRSLTAAQIIGQVDYLDVDFDPGALTVSQLLGILAYHNIRYPTPYTKPKLVQLFLDEIKPKASKLRKEKLKRENSLASDDGITDGVTGQPINGKGTSARRSSRRLSHAAEEDTVVQRPEQPKRRRSSAQPSLGRPAKGKERAPQLTLIEESEPEEDMPARKISRSSKADADSAVRRVSTEHADDSGWEDNNIFQSGAESSSPVRPSPSTKGRRKSAVSRKSRHSMSAPPQLSPPSSPPKAPTFQRAVVSPPQSKFEPVLPPGVRRQPLPATQGALVGHVAPERGSATADQRPHDSLDALILQNEEVGAELTAAEDEHADLGTQVTADSRHTIGGGPIDHHLERSTSRAQSRSYFLTVLYTICLAIGLTVVINFKNESQAIGYCDTGSNSNRALEEFQARLSAEASNRENQTFSHFLSSLADGITLQDGTPSFPFSHIPLPHPSSCTPCPEYATCSGDTVTCNVGYILRPHPLLALLSPFGTVAPTPVETVWNALSKVANGLPGLGPVAFAPHCIEDPKRKRNIGALGKAIDALLGQERGRRVCAGGPPSQVATPDGEGGDARKWGVDIETLRETMKQKTSPHLLDTFDDTFNEAIQQLAQWGNVVFGEDMSGKRYLAHKVPNMTLSCQLTVKFREQWFRWRGTLFACLAGYCAVFIFRRSRAQRHIETKRVGELVQITLDTLRNQELAHHTDPVTAPQAYLSSIQLRDLILQDEHSISTRRRLWDQVERIVESNANVRANLEEVQGGDELRVWRWVGTAGRGSGYRKRVAERGGETVS</sequence>
<reference evidence="10 11" key="1">
    <citation type="submission" date="2014-04" db="EMBL/GenBank/DDBJ databases">
        <authorList>
            <consortium name="DOE Joint Genome Institute"/>
            <person name="Kuo A."/>
            <person name="Kohler A."/>
            <person name="Nagy L.G."/>
            <person name="Floudas D."/>
            <person name="Copeland A."/>
            <person name="Barry K.W."/>
            <person name="Cichocki N."/>
            <person name="Veneault-Fourrey C."/>
            <person name="LaButti K."/>
            <person name="Lindquist E.A."/>
            <person name="Lipzen A."/>
            <person name="Lundell T."/>
            <person name="Morin E."/>
            <person name="Murat C."/>
            <person name="Sun H."/>
            <person name="Tunlid A."/>
            <person name="Henrissat B."/>
            <person name="Grigoriev I.V."/>
            <person name="Hibbett D.S."/>
            <person name="Martin F."/>
            <person name="Nordberg H.P."/>
            <person name="Cantor M.N."/>
            <person name="Hua S.X."/>
        </authorList>
    </citation>
    <scope>NUCLEOTIDE SEQUENCE [LARGE SCALE GENOMIC DNA]</scope>
    <source>
        <strain evidence="10 11">Foug A</strain>
    </source>
</reference>
<evidence type="ECO:0000259" key="8">
    <source>
        <dbReference type="Pfam" id="PF09402"/>
    </source>
</evidence>
<evidence type="ECO:0008006" key="12">
    <source>
        <dbReference type="Google" id="ProtNLM"/>
    </source>
</evidence>
<dbReference type="Pfam" id="PF09402">
    <property type="entry name" value="MSC"/>
    <property type="match status" value="1"/>
</dbReference>
<feature type="compositionally biased region" description="Pro residues" evidence="7">
    <location>
        <begin position="233"/>
        <end position="243"/>
    </location>
</feature>
<protein>
    <recommendedName>
        <fullName evidence="12">Man1/Src1 C-terminal domain-containing protein</fullName>
    </recommendedName>
</protein>
<feature type="compositionally biased region" description="Basic and acidic residues" evidence="7">
    <location>
        <begin position="169"/>
        <end position="187"/>
    </location>
</feature>
<dbReference type="InterPro" id="IPR041885">
    <property type="entry name" value="MAN1_winged_helix_dom"/>
</dbReference>
<dbReference type="Proteomes" id="UP000053989">
    <property type="component" value="Unassembled WGS sequence"/>
</dbReference>
<feature type="domain" description="HeH/LEM" evidence="9">
    <location>
        <begin position="28"/>
        <end position="58"/>
    </location>
</feature>
<dbReference type="InterPro" id="IPR044780">
    <property type="entry name" value="Heh2/Src1"/>
</dbReference>
<evidence type="ECO:0000313" key="10">
    <source>
        <dbReference type="EMBL" id="KIM65216.1"/>
    </source>
</evidence>
<dbReference type="GO" id="GO:0005637">
    <property type="term" value="C:nuclear inner membrane"/>
    <property type="evidence" value="ECO:0007669"/>
    <property type="project" value="UniProtKB-SubCell"/>
</dbReference>
<dbReference type="STRING" id="1036808.A0A0C3EB85"/>
<keyword evidence="11" id="KW-1185">Reference proteome</keyword>
<feature type="compositionally biased region" description="Polar residues" evidence="7">
    <location>
        <begin position="194"/>
        <end position="212"/>
    </location>
</feature>
<organism evidence="10 11">
    <name type="scientific">Scleroderma citrinum Foug A</name>
    <dbReference type="NCBI Taxonomy" id="1036808"/>
    <lineage>
        <taxon>Eukaryota</taxon>
        <taxon>Fungi</taxon>
        <taxon>Dikarya</taxon>
        <taxon>Basidiomycota</taxon>
        <taxon>Agaricomycotina</taxon>
        <taxon>Agaricomycetes</taxon>
        <taxon>Agaricomycetidae</taxon>
        <taxon>Boletales</taxon>
        <taxon>Sclerodermatineae</taxon>
        <taxon>Sclerodermataceae</taxon>
        <taxon>Scleroderma</taxon>
    </lineage>
</organism>
<keyword evidence="2" id="KW-0597">Phosphoprotein</keyword>
<comment type="subcellular location">
    <subcellularLocation>
        <location evidence="1">Nucleus inner membrane</location>
    </subcellularLocation>
</comment>
<proteinExistence type="predicted"/>
<dbReference type="HOGENOM" id="CLU_010838_1_0_1"/>
<dbReference type="PANTHER" id="PTHR47808">
    <property type="entry name" value="INNER NUCLEAR MEMBRANE PROTEIN HEH2-RELATED"/>
    <property type="match status" value="1"/>
</dbReference>
<accession>A0A0C3EB85</accession>
<dbReference type="PANTHER" id="PTHR47808:SF2">
    <property type="entry name" value="LEM DOMAIN-CONTAINING PROTEIN 2"/>
    <property type="match status" value="1"/>
</dbReference>
<dbReference type="AlphaFoldDB" id="A0A0C3EB85"/>
<evidence type="ECO:0000259" key="9">
    <source>
        <dbReference type="Pfam" id="PF12949"/>
    </source>
</evidence>
<dbReference type="CDD" id="cd12935">
    <property type="entry name" value="LEM_like"/>
    <property type="match status" value="1"/>
</dbReference>
<dbReference type="InterPro" id="IPR025856">
    <property type="entry name" value="HeH/LEM_domain"/>
</dbReference>
<evidence type="ECO:0000256" key="1">
    <source>
        <dbReference type="ARBA" id="ARBA00004540"/>
    </source>
</evidence>
<keyword evidence="4" id="KW-1133">Transmembrane helix</keyword>
<keyword evidence="5" id="KW-0472">Membrane</keyword>
<keyword evidence="6" id="KW-0539">Nucleus</keyword>
<dbReference type="Gene3D" id="1.10.10.1180">
    <property type="entry name" value="MAN1, winged-helix domain"/>
    <property type="match status" value="1"/>
</dbReference>
<dbReference type="Pfam" id="PF12949">
    <property type="entry name" value="HeH"/>
    <property type="match status" value="1"/>
</dbReference>
<evidence type="ECO:0000256" key="2">
    <source>
        <dbReference type="ARBA" id="ARBA00022553"/>
    </source>
</evidence>
<feature type="domain" description="Man1/Src1-like C-terminal" evidence="8">
    <location>
        <begin position="368"/>
        <end position="760"/>
    </location>
</feature>